<feature type="chain" id="PRO_5009296873" evidence="1">
    <location>
        <begin position="25"/>
        <end position="45"/>
    </location>
</feature>
<protein>
    <submittedName>
        <fullName evidence="2">Uncharacterized protein</fullName>
    </submittedName>
</protein>
<accession>A0A1H6EF03</accession>
<sequence>MNFSKSRARVIACLLVLGSAAENATITQGVVESNRGDTIRRSNIP</sequence>
<keyword evidence="1" id="KW-0732">Signal</keyword>
<evidence type="ECO:0000313" key="3">
    <source>
        <dbReference type="Proteomes" id="UP000236732"/>
    </source>
</evidence>
<feature type="signal peptide" evidence="1">
    <location>
        <begin position="1"/>
        <end position="24"/>
    </location>
</feature>
<keyword evidence="3" id="KW-1185">Reference proteome</keyword>
<name>A0A1H6EF03_9ACTN</name>
<dbReference type="Proteomes" id="UP000236732">
    <property type="component" value="Unassembled WGS sequence"/>
</dbReference>
<proteinExistence type="predicted"/>
<evidence type="ECO:0000256" key="1">
    <source>
        <dbReference type="SAM" id="SignalP"/>
    </source>
</evidence>
<gene>
    <name evidence="2" type="ORF">SAMN05444920_109179</name>
</gene>
<reference evidence="2 3" key="1">
    <citation type="submission" date="2016-10" db="EMBL/GenBank/DDBJ databases">
        <authorList>
            <person name="de Groot N.N."/>
        </authorList>
    </citation>
    <scope>NUCLEOTIDE SEQUENCE [LARGE SCALE GENOMIC DNA]</scope>
    <source>
        <strain evidence="2 3">CGMCC 4.7037</strain>
    </source>
</reference>
<dbReference type="EMBL" id="FNVT01000009">
    <property type="protein sequence ID" value="SEG95843.1"/>
    <property type="molecule type" value="Genomic_DNA"/>
</dbReference>
<dbReference type="AlphaFoldDB" id="A0A1H6EF03"/>
<organism evidence="2 3">
    <name type="scientific">Nonomuraea solani</name>
    <dbReference type="NCBI Taxonomy" id="1144553"/>
    <lineage>
        <taxon>Bacteria</taxon>
        <taxon>Bacillati</taxon>
        <taxon>Actinomycetota</taxon>
        <taxon>Actinomycetes</taxon>
        <taxon>Streptosporangiales</taxon>
        <taxon>Streptosporangiaceae</taxon>
        <taxon>Nonomuraea</taxon>
    </lineage>
</organism>
<evidence type="ECO:0000313" key="2">
    <source>
        <dbReference type="EMBL" id="SEG95843.1"/>
    </source>
</evidence>
<dbReference type="RefSeq" id="WP_160150442.1">
    <property type="nucleotide sequence ID" value="NZ_FNVT01000009.1"/>
</dbReference>